<sequence>MEDHLSLKIYQSKIWTSWKNMAVATIAIALAFCLCVAVKANQNYAALREHNRLRRLHGSPPLQLDAGLSRGAQQYAQELVRRGVLTHSNGPYGENLCRHLDPVKCVQFWYDEIPLYNFNYPVFSVPTGHFTALVWKNSRRLGFGYARDYRGVYYVVARYTPTGNVNGRFAENVLRPIGRYRRG</sequence>
<dbReference type="Proteomes" id="UP001059596">
    <property type="component" value="Unassembled WGS sequence"/>
</dbReference>
<keyword evidence="5" id="KW-1185">Reference proteome</keyword>
<dbReference type="InterPro" id="IPR035940">
    <property type="entry name" value="CAP_sf"/>
</dbReference>
<dbReference type="Pfam" id="PF00188">
    <property type="entry name" value="CAP"/>
    <property type="match status" value="1"/>
</dbReference>
<organism evidence="4 5">
    <name type="scientific">Drosophila gunungcola</name>
    <name type="common">fruit fly</name>
    <dbReference type="NCBI Taxonomy" id="103775"/>
    <lineage>
        <taxon>Eukaryota</taxon>
        <taxon>Metazoa</taxon>
        <taxon>Ecdysozoa</taxon>
        <taxon>Arthropoda</taxon>
        <taxon>Hexapoda</taxon>
        <taxon>Insecta</taxon>
        <taxon>Pterygota</taxon>
        <taxon>Neoptera</taxon>
        <taxon>Endopterygota</taxon>
        <taxon>Diptera</taxon>
        <taxon>Brachycera</taxon>
        <taxon>Muscomorpha</taxon>
        <taxon>Ephydroidea</taxon>
        <taxon>Drosophilidae</taxon>
        <taxon>Drosophila</taxon>
        <taxon>Sophophora</taxon>
    </lineage>
</organism>
<name>A0A9P9YLE7_9MUSC</name>
<dbReference type="PRINTS" id="PR00837">
    <property type="entry name" value="V5TPXLIKE"/>
</dbReference>
<evidence type="ECO:0000313" key="5">
    <source>
        <dbReference type="Proteomes" id="UP001059596"/>
    </source>
</evidence>
<dbReference type="SUPFAM" id="SSF55797">
    <property type="entry name" value="PR-1-like"/>
    <property type="match status" value="1"/>
</dbReference>
<gene>
    <name evidence="4" type="ORF">M5D96_007840</name>
</gene>
<comment type="subcellular location">
    <subcellularLocation>
        <location evidence="1">Secreted</location>
    </subcellularLocation>
</comment>
<accession>A0A9P9YLE7</accession>
<dbReference type="SMART" id="SM00198">
    <property type="entry name" value="SCP"/>
    <property type="match status" value="1"/>
</dbReference>
<dbReference type="InterPro" id="IPR014044">
    <property type="entry name" value="CAP_dom"/>
</dbReference>
<evidence type="ECO:0000256" key="2">
    <source>
        <dbReference type="ARBA" id="ARBA00022525"/>
    </source>
</evidence>
<dbReference type="PROSITE" id="PS01009">
    <property type="entry name" value="CRISP_1"/>
    <property type="match status" value="1"/>
</dbReference>
<dbReference type="Gene3D" id="3.40.33.10">
    <property type="entry name" value="CAP"/>
    <property type="match status" value="1"/>
</dbReference>
<protein>
    <recommendedName>
        <fullName evidence="3">SCP domain-containing protein</fullName>
    </recommendedName>
</protein>
<reference evidence="4" key="1">
    <citation type="journal article" date="2023" name="Genome Biol. Evol.">
        <title>Long-read-based Genome Assembly of Drosophila gunungcola Reveals Fewer Chemosensory Genes in Flower-breeding Species.</title>
        <authorList>
            <person name="Negi A."/>
            <person name="Liao B.Y."/>
            <person name="Yeh S.D."/>
        </authorList>
    </citation>
    <scope>NUCLEOTIDE SEQUENCE</scope>
    <source>
        <strain evidence="4">Sukarami</strain>
    </source>
</reference>
<feature type="domain" description="SCP" evidence="3">
    <location>
        <begin position="41"/>
        <end position="167"/>
    </location>
</feature>
<dbReference type="AlphaFoldDB" id="A0A9P9YLE7"/>
<dbReference type="OrthoDB" id="337038at2759"/>
<dbReference type="InterPro" id="IPR001283">
    <property type="entry name" value="CRISP-related"/>
</dbReference>
<evidence type="ECO:0000256" key="1">
    <source>
        <dbReference type="ARBA" id="ARBA00004613"/>
    </source>
</evidence>
<dbReference type="EMBL" id="JAMKOV010000006">
    <property type="protein sequence ID" value="KAI8039123.1"/>
    <property type="molecule type" value="Genomic_DNA"/>
</dbReference>
<comment type="caution">
    <text evidence="4">The sequence shown here is derived from an EMBL/GenBank/DDBJ whole genome shotgun (WGS) entry which is preliminary data.</text>
</comment>
<dbReference type="InterPro" id="IPR018244">
    <property type="entry name" value="Allrgn_V5/Tpx1_CS"/>
</dbReference>
<evidence type="ECO:0000313" key="4">
    <source>
        <dbReference type="EMBL" id="KAI8039123.1"/>
    </source>
</evidence>
<dbReference type="CDD" id="cd05382">
    <property type="entry name" value="CAP_GAPR1-like"/>
    <property type="match status" value="1"/>
</dbReference>
<dbReference type="GO" id="GO:0005576">
    <property type="term" value="C:extracellular region"/>
    <property type="evidence" value="ECO:0007669"/>
    <property type="project" value="UniProtKB-SubCell"/>
</dbReference>
<proteinExistence type="predicted"/>
<dbReference type="FunFam" id="3.40.33.10:FF:000002">
    <property type="entry name" value="Golgi-associated plant pathogenesis-related protein 1"/>
    <property type="match status" value="1"/>
</dbReference>
<dbReference type="PANTHER" id="PTHR10334">
    <property type="entry name" value="CYSTEINE-RICH SECRETORY PROTEIN-RELATED"/>
    <property type="match status" value="1"/>
</dbReference>
<keyword evidence="2" id="KW-0964">Secreted</keyword>
<evidence type="ECO:0000259" key="3">
    <source>
        <dbReference type="SMART" id="SM00198"/>
    </source>
</evidence>
<dbReference type="InterPro" id="IPR034113">
    <property type="entry name" value="SCP_GAPR1-like"/>
</dbReference>